<dbReference type="Pfam" id="PF01018">
    <property type="entry name" value="GTP1_OBG"/>
    <property type="match status" value="1"/>
</dbReference>
<dbReference type="InterPro" id="IPR045086">
    <property type="entry name" value="OBG_GTPase"/>
</dbReference>
<dbReference type="InterPro" id="IPR006073">
    <property type="entry name" value="GTP-bd"/>
</dbReference>
<dbReference type="Gene3D" id="3.40.50.300">
    <property type="entry name" value="P-loop containing nucleotide triphosphate hydrolases"/>
    <property type="match status" value="1"/>
</dbReference>
<dbReference type="InterPro" id="IPR031167">
    <property type="entry name" value="G_OBG"/>
</dbReference>
<dbReference type="NCBIfam" id="TIGR00231">
    <property type="entry name" value="small_GTP"/>
    <property type="match status" value="1"/>
</dbReference>
<dbReference type="AlphaFoldDB" id="A0AAU9K6D3"/>
<dbReference type="PROSITE" id="PS51710">
    <property type="entry name" value="G_OBG"/>
    <property type="match status" value="1"/>
</dbReference>
<dbReference type="InterPro" id="IPR014100">
    <property type="entry name" value="GTP-bd_Obg/CgtA"/>
</dbReference>
<dbReference type="Gene3D" id="2.70.210.12">
    <property type="entry name" value="GTP1/OBG domain"/>
    <property type="match status" value="1"/>
</dbReference>
<dbReference type="Proteomes" id="UP001162131">
    <property type="component" value="Unassembled WGS sequence"/>
</dbReference>
<evidence type="ECO:0000313" key="6">
    <source>
        <dbReference type="EMBL" id="CAG9329513.1"/>
    </source>
</evidence>
<dbReference type="Pfam" id="PF01926">
    <property type="entry name" value="MMR_HSR1"/>
    <property type="match status" value="1"/>
</dbReference>
<dbReference type="InterPro" id="IPR005225">
    <property type="entry name" value="Small_GTP-bd"/>
</dbReference>
<dbReference type="PIRSF" id="PIRSF002401">
    <property type="entry name" value="GTP_bd_Obg/CgtA"/>
    <property type="match status" value="1"/>
</dbReference>
<dbReference type="GO" id="GO:0000287">
    <property type="term" value="F:magnesium ion binding"/>
    <property type="evidence" value="ECO:0007669"/>
    <property type="project" value="InterPro"/>
</dbReference>
<name>A0AAU9K6D3_9CILI</name>
<comment type="similarity">
    <text evidence="1">Belongs to the TRAFAC class OBG-HflX-like GTPase superfamily. OBG GTPase family.</text>
</comment>
<accession>A0AAU9K6D3</accession>
<dbReference type="NCBIfam" id="TIGR02729">
    <property type="entry name" value="Obg_CgtA"/>
    <property type="match status" value="1"/>
</dbReference>
<feature type="domain" description="OBG-type G" evidence="4">
    <location>
        <begin position="199"/>
        <end position="363"/>
    </location>
</feature>
<keyword evidence="7" id="KW-1185">Reference proteome</keyword>
<organism evidence="6 7">
    <name type="scientific">Blepharisma stoltei</name>
    <dbReference type="NCBI Taxonomy" id="1481888"/>
    <lineage>
        <taxon>Eukaryota</taxon>
        <taxon>Sar</taxon>
        <taxon>Alveolata</taxon>
        <taxon>Ciliophora</taxon>
        <taxon>Postciliodesmatophora</taxon>
        <taxon>Heterotrichea</taxon>
        <taxon>Heterotrichida</taxon>
        <taxon>Blepharismidae</taxon>
        <taxon>Blepharisma</taxon>
    </lineage>
</organism>
<evidence type="ECO:0000256" key="3">
    <source>
        <dbReference type="ARBA" id="ARBA00023134"/>
    </source>
</evidence>
<dbReference type="GO" id="GO:0005525">
    <property type="term" value="F:GTP binding"/>
    <property type="evidence" value="ECO:0007669"/>
    <property type="project" value="UniProtKB-KW"/>
</dbReference>
<sequence length="382" mass="41763">MALRVFRRFFGSKFFPLISSSDSESEIEPPVTNLEQLSENVLKLDKPFVDHITIKVQSGRGGDGCYALYKPRGSRGKFPCGGNGGRGGDVYIESLRDIKTLRLPKEFRAEDGQNGQGADCHGKKGECVTIKVPIGTLVKEVNPLGQHRTIGNFDKPDKILVAKGGLGGKGNKDFPSVTEKESGGQCQKKVLSLELKLIADVGLVGFPNAGKTSLLASLTRACPKIASYPFTTLHPYVGNLEFIDGSRISIADMPGLIEGASENKGLGHEFLKHIQRTKMLIYVLDITQDPGNTLVTLYSELKLYDEKLVKKPCLIILNKVDLVDNKDELTAFEQQLGRKVTKVSAKYGTGLGELVSEINDKILAYQEAVKELNGNILRQTQL</sequence>
<comment type="caution">
    <text evidence="6">The sequence shown here is derived from an EMBL/GenBank/DDBJ whole genome shotgun (WGS) entry which is preliminary data.</text>
</comment>
<keyword evidence="2" id="KW-0547">Nucleotide-binding</keyword>
<dbReference type="InterPro" id="IPR006169">
    <property type="entry name" value="GTP1_OBG_dom"/>
</dbReference>
<evidence type="ECO:0000259" key="5">
    <source>
        <dbReference type="PROSITE" id="PS51883"/>
    </source>
</evidence>
<dbReference type="PANTHER" id="PTHR11702:SF31">
    <property type="entry name" value="MITOCHONDRIAL RIBOSOME-ASSOCIATED GTPASE 2"/>
    <property type="match status" value="1"/>
</dbReference>
<dbReference type="PANTHER" id="PTHR11702">
    <property type="entry name" value="DEVELOPMENTALLY REGULATED GTP-BINDING PROTEIN-RELATED"/>
    <property type="match status" value="1"/>
</dbReference>
<feature type="domain" description="Obg" evidence="5">
    <location>
        <begin position="46"/>
        <end position="198"/>
    </location>
</feature>
<dbReference type="PRINTS" id="PR00326">
    <property type="entry name" value="GTP1OBG"/>
</dbReference>
<dbReference type="InterPro" id="IPR036726">
    <property type="entry name" value="GTP1_OBG_dom_sf"/>
</dbReference>
<dbReference type="PROSITE" id="PS51883">
    <property type="entry name" value="OBG"/>
    <property type="match status" value="1"/>
</dbReference>
<keyword evidence="3" id="KW-0342">GTP-binding</keyword>
<dbReference type="NCBIfam" id="NF008956">
    <property type="entry name" value="PRK12299.1"/>
    <property type="match status" value="1"/>
</dbReference>
<dbReference type="GO" id="GO:0005739">
    <property type="term" value="C:mitochondrion"/>
    <property type="evidence" value="ECO:0007669"/>
    <property type="project" value="TreeGrafter"/>
</dbReference>
<evidence type="ECO:0000313" key="7">
    <source>
        <dbReference type="Proteomes" id="UP001162131"/>
    </source>
</evidence>
<dbReference type="EMBL" id="CAJZBQ010000048">
    <property type="protein sequence ID" value="CAG9329513.1"/>
    <property type="molecule type" value="Genomic_DNA"/>
</dbReference>
<evidence type="ECO:0000256" key="1">
    <source>
        <dbReference type="ARBA" id="ARBA00007699"/>
    </source>
</evidence>
<proteinExistence type="inferred from homology"/>
<evidence type="ECO:0008006" key="8">
    <source>
        <dbReference type="Google" id="ProtNLM"/>
    </source>
</evidence>
<dbReference type="InterPro" id="IPR027417">
    <property type="entry name" value="P-loop_NTPase"/>
</dbReference>
<dbReference type="SUPFAM" id="SSF52540">
    <property type="entry name" value="P-loop containing nucleoside triphosphate hydrolases"/>
    <property type="match status" value="1"/>
</dbReference>
<dbReference type="CDD" id="cd01898">
    <property type="entry name" value="Obg"/>
    <property type="match status" value="1"/>
</dbReference>
<protein>
    <recommendedName>
        <fullName evidence="8">Mitochondrial ribosome-associated GTPase 2</fullName>
    </recommendedName>
</protein>
<dbReference type="GO" id="GO:0042254">
    <property type="term" value="P:ribosome biogenesis"/>
    <property type="evidence" value="ECO:0007669"/>
    <property type="project" value="UniProtKB-UniRule"/>
</dbReference>
<reference evidence="6" key="1">
    <citation type="submission" date="2021-09" db="EMBL/GenBank/DDBJ databases">
        <authorList>
            <consortium name="AG Swart"/>
            <person name="Singh M."/>
            <person name="Singh A."/>
            <person name="Seah K."/>
            <person name="Emmerich C."/>
        </authorList>
    </citation>
    <scope>NUCLEOTIDE SEQUENCE</scope>
    <source>
        <strain evidence="6">ATCC30299</strain>
    </source>
</reference>
<dbReference type="FunFam" id="2.70.210.12:FF:000001">
    <property type="entry name" value="GTPase Obg"/>
    <property type="match status" value="1"/>
</dbReference>
<evidence type="ECO:0000256" key="2">
    <source>
        <dbReference type="ARBA" id="ARBA00022741"/>
    </source>
</evidence>
<evidence type="ECO:0000259" key="4">
    <source>
        <dbReference type="PROSITE" id="PS51710"/>
    </source>
</evidence>
<dbReference type="GO" id="GO:0003924">
    <property type="term" value="F:GTPase activity"/>
    <property type="evidence" value="ECO:0007669"/>
    <property type="project" value="InterPro"/>
</dbReference>
<dbReference type="SUPFAM" id="SSF82051">
    <property type="entry name" value="Obg GTP-binding protein N-terminal domain"/>
    <property type="match status" value="1"/>
</dbReference>
<gene>
    <name evidence="6" type="ORF">BSTOLATCC_MIC49146</name>
</gene>